<keyword evidence="4 8" id="KW-0833">Ubl conjugation pathway</keyword>
<dbReference type="Pfam" id="PF00443">
    <property type="entry name" value="UCH"/>
    <property type="match status" value="1"/>
</dbReference>
<evidence type="ECO:0000256" key="3">
    <source>
        <dbReference type="ARBA" id="ARBA00022670"/>
    </source>
</evidence>
<keyword evidence="12" id="KW-1185">Reference proteome</keyword>
<dbReference type="EC" id="3.4.19.12" evidence="8"/>
<dbReference type="GO" id="GO:0016579">
    <property type="term" value="P:protein deubiquitination"/>
    <property type="evidence" value="ECO:0007669"/>
    <property type="project" value="InterPro"/>
</dbReference>
<dbReference type="GO" id="GO:0006508">
    <property type="term" value="P:proteolysis"/>
    <property type="evidence" value="ECO:0007669"/>
    <property type="project" value="UniProtKB-KW"/>
</dbReference>
<dbReference type="InterPro" id="IPR050164">
    <property type="entry name" value="Peptidase_C19"/>
</dbReference>
<dbReference type="GO" id="GO:0004843">
    <property type="term" value="F:cysteine-type deubiquitinase activity"/>
    <property type="evidence" value="ECO:0007669"/>
    <property type="project" value="UniProtKB-UniRule"/>
</dbReference>
<evidence type="ECO:0000256" key="1">
    <source>
        <dbReference type="ARBA" id="ARBA00000707"/>
    </source>
</evidence>
<evidence type="ECO:0000256" key="4">
    <source>
        <dbReference type="ARBA" id="ARBA00022786"/>
    </source>
</evidence>
<dbReference type="PROSITE" id="PS00972">
    <property type="entry name" value="USP_1"/>
    <property type="match status" value="1"/>
</dbReference>
<reference evidence="11" key="1">
    <citation type="submission" date="2016-11" db="EMBL/GenBank/DDBJ databases">
        <title>The genome of Nicotiana attenuata.</title>
        <authorList>
            <person name="Xu S."/>
            <person name="Brockmoeller T."/>
            <person name="Gaquerel E."/>
            <person name="Navarro A."/>
            <person name="Kuhl H."/>
            <person name="Gase K."/>
            <person name="Ling Z."/>
            <person name="Zhou W."/>
            <person name="Kreitzer C."/>
            <person name="Stanke M."/>
            <person name="Tang H."/>
            <person name="Lyons E."/>
            <person name="Pandey P."/>
            <person name="Pandey S.P."/>
            <person name="Timmermann B."/>
            <person name="Baldwin I.T."/>
        </authorList>
    </citation>
    <scope>NUCLEOTIDE SEQUENCE [LARGE SCALE GENOMIC DNA]</scope>
    <source>
        <strain evidence="11">UT</strain>
    </source>
</reference>
<evidence type="ECO:0000256" key="5">
    <source>
        <dbReference type="ARBA" id="ARBA00022801"/>
    </source>
</evidence>
<dbReference type="GO" id="GO:0005634">
    <property type="term" value="C:nucleus"/>
    <property type="evidence" value="ECO:0007669"/>
    <property type="project" value="TreeGrafter"/>
</dbReference>
<dbReference type="InterPro" id="IPR028889">
    <property type="entry name" value="USP"/>
</dbReference>
<dbReference type="InterPro" id="IPR018200">
    <property type="entry name" value="USP_CS"/>
</dbReference>
<keyword evidence="6 8" id="KW-0788">Thiol protease</keyword>
<dbReference type="FunFam" id="3.90.70.10:FF:000116">
    <property type="entry name" value="Ubiquitin carboxyl-terminal hydrolase 20"/>
    <property type="match status" value="1"/>
</dbReference>
<comment type="catalytic activity">
    <reaction evidence="1 8">
        <text>Thiol-dependent hydrolysis of ester, thioester, amide, peptide and isopeptide bonds formed by the C-terminal Gly of ubiquitin (a 76-residue protein attached to proteins as an intracellular targeting signal).</text>
        <dbReference type="EC" id="3.4.19.12"/>
    </reaction>
</comment>
<dbReference type="Gramene" id="OIT03614">
    <property type="protein sequence ID" value="OIT03614"/>
    <property type="gene ID" value="A4A49_00134"/>
</dbReference>
<feature type="compositionally biased region" description="Polar residues" evidence="9">
    <location>
        <begin position="75"/>
        <end position="92"/>
    </location>
</feature>
<dbReference type="AlphaFoldDB" id="A0A1J6IFF9"/>
<dbReference type="KEGG" id="nau:109225656"/>
<dbReference type="SMR" id="A0A1J6IFF9"/>
<proteinExistence type="inferred from homology"/>
<sequence length="694" mass="77288">METHCSEILETDTELVNSVNPHETLDRSFPNSPENLANSNKFEGLQMGEEELDSSPVRRYTPYSSYTSHWSQPWGPITNSKPLGSQLTSTAQPDDDEPSASGWPDGPNKVETTKLVSVGSLWNCHRDDDAKSFMLGAGLANLGNTCFLNSVLQSFMHTVPLIQGLKLNDHATPCDSYQKGFCVICALKELIDALLVSETGVVSPWKFVNNLSYFSSTFHRFQQEDAHEFLQCFLDKLEQCCDVSRPKGSPTLETENFVKQAFGGRLVSKLRCCNCGHSSDTYETLIDLSLEIEDVDSLATALESFTKVEKIEDSEIKFTCEKCKEQVSIEKQLVLDKAPSVAALHLKRFKTDGSLVEKIDKYVSFPLELDLHAYADNNQSDNEEMKYDLYAVIRHVGFSYSSGHYYSFIRSAPNEWYKFDDSKVIQVGEDFVLSQEAYVLFYAKRGTPWFSDFIEVQKPFIDPSILNTSPKSVLDNTDVVCVTSPRPPNPGALCVKGSNDTANESSPNPLNKVQDSDGKENVQTRSAPGPHGASNILHPKSPEVDKVSFPSILKENRSTLDPGAPSRTIYITPKTPSRSPSPEIYGEDPPENDYHIPRPHLRTADRVSCKKQLQKELEQNMEKKQACTLIKKSMHGSRAQQLLAAMGGSHGESSANKKRRRKDVSPSRDDSSSTSRRRSSLGSAFRTVMAGSLR</sequence>
<dbReference type="SUPFAM" id="SSF54001">
    <property type="entry name" value="Cysteine proteinases"/>
    <property type="match status" value="1"/>
</dbReference>
<feature type="region of interest" description="Disordered" evidence="9">
    <location>
        <begin position="490"/>
        <end position="543"/>
    </location>
</feature>
<dbReference type="GO" id="GO:0005829">
    <property type="term" value="C:cytosol"/>
    <property type="evidence" value="ECO:0007669"/>
    <property type="project" value="TreeGrafter"/>
</dbReference>
<dbReference type="Gene3D" id="3.90.70.10">
    <property type="entry name" value="Cysteine proteinases"/>
    <property type="match status" value="1"/>
</dbReference>
<feature type="domain" description="USP" evidence="10">
    <location>
        <begin position="137"/>
        <end position="445"/>
    </location>
</feature>
<feature type="compositionally biased region" description="Polar residues" evidence="9">
    <location>
        <begin position="29"/>
        <end position="39"/>
    </location>
</feature>
<feature type="region of interest" description="Disordered" evidence="9">
    <location>
        <begin position="75"/>
        <end position="109"/>
    </location>
</feature>
<feature type="compositionally biased region" description="Polar residues" evidence="9">
    <location>
        <begin position="498"/>
        <end position="513"/>
    </location>
</feature>
<evidence type="ECO:0000256" key="6">
    <source>
        <dbReference type="ARBA" id="ARBA00022807"/>
    </source>
</evidence>
<dbReference type="OMA" id="PWKFVNN"/>
<evidence type="ECO:0000313" key="12">
    <source>
        <dbReference type="Proteomes" id="UP000187609"/>
    </source>
</evidence>
<dbReference type="PROSITE" id="PS00973">
    <property type="entry name" value="USP_2"/>
    <property type="match status" value="1"/>
</dbReference>
<dbReference type="Proteomes" id="UP000187609">
    <property type="component" value="Unassembled WGS sequence"/>
</dbReference>
<dbReference type="GeneID" id="109225656"/>
<feature type="region of interest" description="Disordered" evidence="9">
    <location>
        <begin position="555"/>
        <end position="602"/>
    </location>
</feature>
<dbReference type="OrthoDB" id="1271729at2759"/>
<evidence type="ECO:0000256" key="9">
    <source>
        <dbReference type="SAM" id="MobiDB-lite"/>
    </source>
</evidence>
<feature type="region of interest" description="Disordered" evidence="9">
    <location>
        <begin position="636"/>
        <end position="694"/>
    </location>
</feature>
<evidence type="ECO:0000256" key="2">
    <source>
        <dbReference type="ARBA" id="ARBA00009085"/>
    </source>
</evidence>
<organism evidence="11 12">
    <name type="scientific">Nicotiana attenuata</name>
    <name type="common">Coyote tobacco</name>
    <dbReference type="NCBI Taxonomy" id="49451"/>
    <lineage>
        <taxon>Eukaryota</taxon>
        <taxon>Viridiplantae</taxon>
        <taxon>Streptophyta</taxon>
        <taxon>Embryophyta</taxon>
        <taxon>Tracheophyta</taxon>
        <taxon>Spermatophyta</taxon>
        <taxon>Magnoliopsida</taxon>
        <taxon>eudicotyledons</taxon>
        <taxon>Gunneridae</taxon>
        <taxon>Pentapetalae</taxon>
        <taxon>asterids</taxon>
        <taxon>lamiids</taxon>
        <taxon>Solanales</taxon>
        <taxon>Solanaceae</taxon>
        <taxon>Nicotianoideae</taxon>
        <taxon>Nicotianeae</taxon>
        <taxon>Nicotiana</taxon>
    </lineage>
</organism>
<keyword evidence="3 8" id="KW-0645">Protease</keyword>
<evidence type="ECO:0000313" key="11">
    <source>
        <dbReference type="EMBL" id="OIT03614.1"/>
    </source>
</evidence>
<dbReference type="STRING" id="49451.A0A1J6IFF9"/>
<dbReference type="EMBL" id="MJEQ01037187">
    <property type="protein sequence ID" value="OIT03614.1"/>
    <property type="molecule type" value="Genomic_DNA"/>
</dbReference>
<protein>
    <recommendedName>
        <fullName evidence="8">Ubiquitin carboxyl-terminal hydrolase</fullName>
        <ecNumber evidence="8">3.4.19.12</ecNumber>
    </recommendedName>
</protein>
<dbReference type="PROSITE" id="PS50235">
    <property type="entry name" value="USP_3"/>
    <property type="match status" value="1"/>
</dbReference>
<feature type="region of interest" description="Disordered" evidence="9">
    <location>
        <begin position="18"/>
        <end position="39"/>
    </location>
</feature>
<comment type="similarity">
    <text evidence="2 8">Belongs to the peptidase C19 family.</text>
</comment>
<feature type="compositionally biased region" description="Basic and acidic residues" evidence="9">
    <location>
        <begin position="592"/>
        <end position="602"/>
    </location>
</feature>
<gene>
    <name evidence="11" type="primary">UBP20_0</name>
    <name evidence="11" type="ORF">A4A49_00134</name>
</gene>
<keyword evidence="5 8" id="KW-0378">Hydrolase</keyword>
<comment type="function">
    <text evidence="7 8">Recognizes and hydrolyzes the peptide bond at the C-terminal Gly of ubiquitin. Involved in the processing of poly-ubiquitin precursors as well as that of ubiquitinated proteins.</text>
</comment>
<dbReference type="InterPro" id="IPR038765">
    <property type="entry name" value="Papain-like_cys_pep_sf"/>
</dbReference>
<evidence type="ECO:0000259" key="10">
    <source>
        <dbReference type="PROSITE" id="PS50235"/>
    </source>
</evidence>
<comment type="caution">
    <text evidence="11">The sequence shown here is derived from an EMBL/GenBank/DDBJ whole genome shotgun (WGS) entry which is preliminary data.</text>
</comment>
<evidence type="ECO:0000256" key="7">
    <source>
        <dbReference type="ARBA" id="ARBA00037450"/>
    </source>
</evidence>
<dbReference type="InterPro" id="IPR001394">
    <property type="entry name" value="Peptidase_C19_UCH"/>
</dbReference>
<name>A0A1J6IFF9_NICAT</name>
<evidence type="ECO:0000256" key="8">
    <source>
        <dbReference type="RuleBase" id="RU366025"/>
    </source>
</evidence>
<accession>A0A1J6IFF9</accession>
<dbReference type="PANTHER" id="PTHR24006:SF839">
    <property type="entry name" value="UBIQUITIN CARBOXYL-TERMINAL HYDROLASE"/>
    <property type="match status" value="1"/>
</dbReference>
<dbReference type="PANTHER" id="PTHR24006">
    <property type="entry name" value="UBIQUITIN CARBOXYL-TERMINAL HYDROLASE"/>
    <property type="match status" value="1"/>
</dbReference>